<dbReference type="KEGG" id="sfu:Sfum_0764"/>
<comment type="similarity">
    <text evidence="2">Belongs to the membrane fusion protein (MFP) (TC 8.A.1) family.</text>
</comment>
<dbReference type="EMBL" id="CP000478">
    <property type="protein sequence ID" value="ABK16462.1"/>
    <property type="molecule type" value="Genomic_DNA"/>
</dbReference>
<evidence type="ECO:0000259" key="7">
    <source>
        <dbReference type="Pfam" id="PF25954"/>
    </source>
</evidence>
<feature type="domain" description="Multidrug resistance protein MdtA-like alpha-helical hairpin" evidence="5">
    <location>
        <begin position="113"/>
        <end position="179"/>
    </location>
</feature>
<dbReference type="PANTHER" id="PTHR30469">
    <property type="entry name" value="MULTIDRUG RESISTANCE PROTEIN MDTA"/>
    <property type="match status" value="1"/>
</dbReference>
<dbReference type="OrthoDB" id="5409683at2"/>
<dbReference type="InterPro" id="IPR058624">
    <property type="entry name" value="MdtA-like_HH"/>
</dbReference>
<accession>A0LGB0</accession>
<dbReference type="Gene3D" id="1.10.287.470">
    <property type="entry name" value="Helix hairpin bin"/>
    <property type="match status" value="1"/>
</dbReference>
<evidence type="ECO:0000256" key="3">
    <source>
        <dbReference type="ARBA" id="ARBA00022448"/>
    </source>
</evidence>
<feature type="domain" description="Multidrug resistance protein MdtA-like C-terminal permuted SH3" evidence="8">
    <location>
        <begin position="319"/>
        <end position="365"/>
    </location>
</feature>
<dbReference type="InParanoid" id="A0LGB0"/>
<evidence type="ECO:0000256" key="1">
    <source>
        <dbReference type="ARBA" id="ARBA00004196"/>
    </source>
</evidence>
<dbReference type="Proteomes" id="UP000001784">
    <property type="component" value="Chromosome"/>
</dbReference>
<dbReference type="Gene3D" id="2.40.50.100">
    <property type="match status" value="1"/>
</dbReference>
<reference evidence="9 10" key="1">
    <citation type="submission" date="2006-10" db="EMBL/GenBank/DDBJ databases">
        <title>Complete sequence of Syntrophobacter fumaroxidans MPOB.</title>
        <authorList>
            <consortium name="US DOE Joint Genome Institute"/>
            <person name="Copeland A."/>
            <person name="Lucas S."/>
            <person name="Lapidus A."/>
            <person name="Barry K."/>
            <person name="Detter J.C."/>
            <person name="Glavina del Rio T."/>
            <person name="Hammon N."/>
            <person name="Israni S."/>
            <person name="Pitluck S."/>
            <person name="Goltsman E.G."/>
            <person name="Martinez M."/>
            <person name="Schmutz J."/>
            <person name="Larimer F."/>
            <person name="Land M."/>
            <person name="Hauser L."/>
            <person name="Kyrpides N."/>
            <person name="Kim E."/>
            <person name="Boone D.R."/>
            <person name="Brockman F."/>
            <person name="Culley D."/>
            <person name="Ferry J."/>
            <person name="Gunsalus R."/>
            <person name="McInerney M.J."/>
            <person name="Morrison M."/>
            <person name="Plugge C."/>
            <person name="Rohlin L."/>
            <person name="Scholten J."/>
            <person name="Sieber J."/>
            <person name="Stams A.J.M."/>
            <person name="Worm P."/>
            <person name="Henstra A.M."/>
            <person name="Richardson P."/>
        </authorList>
    </citation>
    <scope>NUCLEOTIDE SEQUENCE [LARGE SCALE GENOMIC DNA]</scope>
    <source>
        <strain evidence="10">DSM 10017 / MPOB</strain>
    </source>
</reference>
<dbReference type="FunFam" id="2.40.30.170:FF:000010">
    <property type="entry name" value="Efflux RND transporter periplasmic adaptor subunit"/>
    <property type="match status" value="1"/>
</dbReference>
<evidence type="ECO:0000313" key="10">
    <source>
        <dbReference type="Proteomes" id="UP000001784"/>
    </source>
</evidence>
<comment type="subcellular location">
    <subcellularLocation>
        <location evidence="1">Cell envelope</location>
    </subcellularLocation>
</comment>
<dbReference type="RefSeq" id="WP_011697635.1">
    <property type="nucleotide sequence ID" value="NC_008554.1"/>
</dbReference>
<dbReference type="Pfam" id="PF25917">
    <property type="entry name" value="BSH_RND"/>
    <property type="match status" value="1"/>
</dbReference>
<dbReference type="GO" id="GO:1990281">
    <property type="term" value="C:efflux pump complex"/>
    <property type="evidence" value="ECO:0007669"/>
    <property type="project" value="TreeGrafter"/>
</dbReference>
<evidence type="ECO:0000256" key="2">
    <source>
        <dbReference type="ARBA" id="ARBA00009477"/>
    </source>
</evidence>
<dbReference type="STRING" id="335543.Sfum_0764"/>
<evidence type="ECO:0000259" key="8">
    <source>
        <dbReference type="Pfam" id="PF25967"/>
    </source>
</evidence>
<sequence length="385" mass="42086" precursor="true">MKKPVFIIAGAVVLLAFTVLIVATKKGRQVQANHAHVVAVELVNPARSTLKSVVEVFGSLSPKTATEVKSEQPGRILKVQVKEWDRVNPDDVLLELDPTDFKLVVNKDEAGLKMARAQLLQAKVDLDRARRELNRAQKLKDGGLVTGQELDERRTAMESAAARVALAEAQVGQSESQLAESRHNLAKTIVRAPIQGTVYQRKVDVGDWVDKGTPLFSIVDNRVLDFTANVPAVDLARVREGQLLTFLVDGLPNRVFEGKIKRINPMVNNSDRSGRVQAEVQNGDEVLKGGVYARGQVLVAEYSDVLTLPKACLIGWDMDKETARVFLVDDAATARSRSVTTGLVSDDLVEVRSGVNVSDRVVVRGGFNLREGDKVRETTPGEARS</sequence>
<protein>
    <submittedName>
        <fullName evidence="9">Efflux transporter, RND family, MFP subunit</fullName>
    </submittedName>
</protein>
<dbReference type="HOGENOM" id="CLU_018816_1_2_7"/>
<evidence type="ECO:0000259" key="5">
    <source>
        <dbReference type="Pfam" id="PF25876"/>
    </source>
</evidence>
<dbReference type="Gene3D" id="2.40.420.20">
    <property type="match status" value="1"/>
</dbReference>
<evidence type="ECO:0000259" key="6">
    <source>
        <dbReference type="Pfam" id="PF25917"/>
    </source>
</evidence>
<name>A0LGB0_SYNFM</name>
<dbReference type="eggNOG" id="COG0845">
    <property type="taxonomic scope" value="Bacteria"/>
</dbReference>
<dbReference type="AlphaFoldDB" id="A0LGB0"/>
<dbReference type="InterPro" id="IPR058625">
    <property type="entry name" value="MdtA-like_BSH"/>
</dbReference>
<keyword evidence="3" id="KW-0813">Transport</keyword>
<feature type="domain" description="CusB-like beta-barrel" evidence="7">
    <location>
        <begin position="227"/>
        <end position="296"/>
    </location>
</feature>
<dbReference type="SUPFAM" id="SSF111369">
    <property type="entry name" value="HlyD-like secretion proteins"/>
    <property type="match status" value="1"/>
</dbReference>
<dbReference type="Pfam" id="PF25967">
    <property type="entry name" value="RND-MFP_C"/>
    <property type="match status" value="1"/>
</dbReference>
<dbReference type="Pfam" id="PF25876">
    <property type="entry name" value="HH_MFP_RND"/>
    <property type="match status" value="1"/>
</dbReference>
<gene>
    <name evidence="9" type="ordered locus">Sfum_0764</name>
</gene>
<feature type="domain" description="Multidrug resistance protein MdtA-like barrel-sandwich hybrid" evidence="6">
    <location>
        <begin position="67"/>
        <end position="220"/>
    </location>
</feature>
<evidence type="ECO:0000256" key="4">
    <source>
        <dbReference type="SAM" id="Coils"/>
    </source>
</evidence>
<feature type="coiled-coil region" evidence="4">
    <location>
        <begin position="112"/>
        <end position="139"/>
    </location>
</feature>
<dbReference type="PANTHER" id="PTHR30469:SF38">
    <property type="entry name" value="HLYD FAMILY SECRETION PROTEIN"/>
    <property type="match status" value="1"/>
</dbReference>
<dbReference type="Gene3D" id="2.40.30.170">
    <property type="match status" value="1"/>
</dbReference>
<dbReference type="InterPro" id="IPR058627">
    <property type="entry name" value="MdtA-like_C"/>
</dbReference>
<proteinExistence type="inferred from homology"/>
<keyword evidence="10" id="KW-1185">Reference proteome</keyword>
<dbReference type="InterPro" id="IPR006143">
    <property type="entry name" value="RND_pump_MFP"/>
</dbReference>
<keyword evidence="4" id="KW-0175">Coiled coil</keyword>
<organism evidence="9 10">
    <name type="scientific">Syntrophobacter fumaroxidans (strain DSM 10017 / MPOB)</name>
    <dbReference type="NCBI Taxonomy" id="335543"/>
    <lineage>
        <taxon>Bacteria</taxon>
        <taxon>Pseudomonadati</taxon>
        <taxon>Thermodesulfobacteriota</taxon>
        <taxon>Syntrophobacteria</taxon>
        <taxon>Syntrophobacterales</taxon>
        <taxon>Syntrophobacteraceae</taxon>
        <taxon>Syntrophobacter</taxon>
    </lineage>
</organism>
<dbReference type="InterPro" id="IPR058792">
    <property type="entry name" value="Beta-barrel_RND_2"/>
</dbReference>
<dbReference type="Pfam" id="PF25954">
    <property type="entry name" value="Beta-barrel_RND_2"/>
    <property type="match status" value="1"/>
</dbReference>
<evidence type="ECO:0000313" key="9">
    <source>
        <dbReference type="EMBL" id="ABK16462.1"/>
    </source>
</evidence>
<dbReference type="NCBIfam" id="TIGR01730">
    <property type="entry name" value="RND_mfp"/>
    <property type="match status" value="1"/>
</dbReference>
<dbReference type="GO" id="GO:0015562">
    <property type="term" value="F:efflux transmembrane transporter activity"/>
    <property type="evidence" value="ECO:0007669"/>
    <property type="project" value="TreeGrafter"/>
</dbReference>